<dbReference type="InterPro" id="IPR036291">
    <property type="entry name" value="NAD(P)-bd_dom_sf"/>
</dbReference>
<dbReference type="Pfam" id="PF01408">
    <property type="entry name" value="GFO_IDH_MocA"/>
    <property type="match status" value="1"/>
</dbReference>
<dbReference type="Gene3D" id="3.40.50.720">
    <property type="entry name" value="NAD(P)-binding Rossmann-like Domain"/>
    <property type="match status" value="1"/>
</dbReference>
<dbReference type="InterPro" id="IPR000683">
    <property type="entry name" value="Gfo/Idh/MocA-like_OxRdtase_N"/>
</dbReference>
<sequence length="335" mass="36550">MKPYRAVVIGAGKIAGIHLQTLHENGRTELAAVADIDPSKAESAASAYGIPAYTDYKEMVLTEKPDIAVITLPHFLHKESAIWCASHGCHVLVEKPMAMNVRECIEMNEAARASGIMLAVGHMQHYYPVNRKAKEIIESGKLGKLVMVIDRRWSDYFTDDRPSWFLNKAQSGGGIVINIGSHSIDKLQWLTGSRVTSVKASLTYFGDRGDVEGSASLQLKTDSGVDANLSLSGYRNVMTNETELLFTDGQLKMEGSRRLWISGKDNKSLELIVTDQQPGAFQAQWDDLLDAIGSGHEPGISGRYGQSVAAAVAAVYRSHETGMEQAVEEAEARVV</sequence>
<proteinExistence type="predicted"/>
<dbReference type="SUPFAM" id="SSF51735">
    <property type="entry name" value="NAD(P)-binding Rossmann-fold domains"/>
    <property type="match status" value="1"/>
</dbReference>
<dbReference type="SUPFAM" id="SSF55347">
    <property type="entry name" value="Glyceraldehyde-3-phosphate dehydrogenase-like, C-terminal domain"/>
    <property type="match status" value="1"/>
</dbReference>
<organism evidence="3 4">
    <name type="scientific">Paenibacillus oceani</name>
    <dbReference type="NCBI Taxonomy" id="2772510"/>
    <lineage>
        <taxon>Bacteria</taxon>
        <taxon>Bacillati</taxon>
        <taxon>Bacillota</taxon>
        <taxon>Bacilli</taxon>
        <taxon>Bacillales</taxon>
        <taxon>Paenibacillaceae</taxon>
        <taxon>Paenibacillus</taxon>
    </lineage>
</organism>
<feature type="domain" description="Gfo/Idh/MocA-like oxidoreductase N-terminal" evidence="1">
    <location>
        <begin position="5"/>
        <end position="122"/>
    </location>
</feature>
<dbReference type="Gene3D" id="3.30.360.10">
    <property type="entry name" value="Dihydrodipicolinate Reductase, domain 2"/>
    <property type="match status" value="1"/>
</dbReference>
<dbReference type="InterPro" id="IPR055170">
    <property type="entry name" value="GFO_IDH_MocA-like_dom"/>
</dbReference>
<dbReference type="AlphaFoldDB" id="A0A927CB12"/>
<comment type="caution">
    <text evidence="3">The sequence shown here is derived from an EMBL/GenBank/DDBJ whole genome shotgun (WGS) entry which is preliminary data.</text>
</comment>
<dbReference type="Pfam" id="PF22725">
    <property type="entry name" value="GFO_IDH_MocA_C3"/>
    <property type="match status" value="1"/>
</dbReference>
<dbReference type="Proteomes" id="UP000639396">
    <property type="component" value="Unassembled WGS sequence"/>
</dbReference>
<dbReference type="GO" id="GO:0000166">
    <property type="term" value="F:nucleotide binding"/>
    <property type="evidence" value="ECO:0007669"/>
    <property type="project" value="InterPro"/>
</dbReference>
<dbReference type="PANTHER" id="PTHR43377">
    <property type="entry name" value="BILIVERDIN REDUCTASE A"/>
    <property type="match status" value="1"/>
</dbReference>
<evidence type="ECO:0000313" key="4">
    <source>
        <dbReference type="Proteomes" id="UP000639396"/>
    </source>
</evidence>
<evidence type="ECO:0000259" key="2">
    <source>
        <dbReference type="Pfam" id="PF22725"/>
    </source>
</evidence>
<gene>
    <name evidence="3" type="ORF">IDH45_13345</name>
</gene>
<reference evidence="3" key="1">
    <citation type="submission" date="2020-09" db="EMBL/GenBank/DDBJ databases">
        <title>A novel bacterium of genus Paenibacillus, isolated from South China Sea.</title>
        <authorList>
            <person name="Huang H."/>
            <person name="Mo K."/>
            <person name="Hu Y."/>
        </authorList>
    </citation>
    <scope>NUCLEOTIDE SEQUENCE</scope>
    <source>
        <strain evidence="3">IB182363</strain>
    </source>
</reference>
<dbReference type="RefSeq" id="WP_190928361.1">
    <property type="nucleotide sequence ID" value="NZ_JACXJA010000016.1"/>
</dbReference>
<evidence type="ECO:0000313" key="3">
    <source>
        <dbReference type="EMBL" id="MBD2862971.1"/>
    </source>
</evidence>
<dbReference type="PANTHER" id="PTHR43377:SF1">
    <property type="entry name" value="BILIVERDIN REDUCTASE A"/>
    <property type="match status" value="1"/>
</dbReference>
<dbReference type="EMBL" id="JACXJA010000016">
    <property type="protein sequence ID" value="MBD2862971.1"/>
    <property type="molecule type" value="Genomic_DNA"/>
</dbReference>
<accession>A0A927CB12</accession>
<evidence type="ECO:0000259" key="1">
    <source>
        <dbReference type="Pfam" id="PF01408"/>
    </source>
</evidence>
<protein>
    <submittedName>
        <fullName evidence="3">Gfo/Idh/MocA family oxidoreductase</fullName>
    </submittedName>
</protein>
<dbReference type="InterPro" id="IPR051450">
    <property type="entry name" value="Gfo/Idh/MocA_Oxidoreductases"/>
</dbReference>
<keyword evidence="4" id="KW-1185">Reference proteome</keyword>
<name>A0A927CB12_9BACL</name>
<feature type="domain" description="GFO/IDH/MocA-like oxidoreductase" evidence="2">
    <location>
        <begin position="131"/>
        <end position="251"/>
    </location>
</feature>